<evidence type="ECO:0000256" key="1">
    <source>
        <dbReference type="SAM" id="MobiDB-lite"/>
    </source>
</evidence>
<sequence>MVHALHAQPGISYQPAGDAWMDGWSLRLQHGLNISISASALPPLTYLPSPSTHSPSRLLDNIHSHSSDPMSFVTSRSTLDTLMGPALRTSAPGETLNTPINSRPLRDLRMRSESNLLRTATSTSTATATATEEKRLQRAYQQQLRNFSRPLPGTYVTPTPQLPQRNHSGWQMEDLHAAQPRRRSSRHSLSGGRRNRSMVELSRRRSSLAPVVEVASPCDERPSFLMDADLCTALPVGQAMTREAAEDLAGPFPHRIHHPEPLTAFTRVPHRTASSSTAEWLVRHHGSGKNSPRIASPPHTLAMDRSAALHAATLSPEALAECLDALTVETPQRPTDCATPGLVASGGDSTDDNDSLAESTESATSSVLPATPTPAAIKKHVRRASLTGDLWRGLKKAF</sequence>
<name>A0A1Y2F326_PROLT</name>
<dbReference type="RefSeq" id="XP_040723121.1">
    <property type="nucleotide sequence ID" value="XM_040870689.1"/>
</dbReference>
<feature type="compositionally biased region" description="Low complexity" evidence="1">
    <location>
        <begin position="356"/>
        <end position="368"/>
    </location>
</feature>
<dbReference type="AlphaFoldDB" id="A0A1Y2F326"/>
<protein>
    <submittedName>
        <fullName evidence="2">Uncharacterized protein</fullName>
    </submittedName>
</protein>
<dbReference type="GeneID" id="63787288"/>
<organism evidence="2 3">
    <name type="scientific">Protomyces lactucae-debilis</name>
    <dbReference type="NCBI Taxonomy" id="2754530"/>
    <lineage>
        <taxon>Eukaryota</taxon>
        <taxon>Fungi</taxon>
        <taxon>Dikarya</taxon>
        <taxon>Ascomycota</taxon>
        <taxon>Taphrinomycotina</taxon>
        <taxon>Taphrinomycetes</taxon>
        <taxon>Taphrinales</taxon>
        <taxon>Protomycetaceae</taxon>
        <taxon>Protomyces</taxon>
    </lineage>
</organism>
<proteinExistence type="predicted"/>
<dbReference type="EMBL" id="MCFI01000019">
    <property type="protein sequence ID" value="ORY77736.1"/>
    <property type="molecule type" value="Genomic_DNA"/>
</dbReference>
<gene>
    <name evidence="2" type="ORF">BCR37DRAFT_389040</name>
</gene>
<evidence type="ECO:0000313" key="2">
    <source>
        <dbReference type="EMBL" id="ORY77736.1"/>
    </source>
</evidence>
<accession>A0A1Y2F326</accession>
<feature type="region of interest" description="Disordered" evidence="1">
    <location>
        <begin position="87"/>
        <end position="205"/>
    </location>
</feature>
<keyword evidence="3" id="KW-1185">Reference proteome</keyword>
<comment type="caution">
    <text evidence="2">The sequence shown here is derived from an EMBL/GenBank/DDBJ whole genome shotgun (WGS) entry which is preliminary data.</text>
</comment>
<dbReference type="Proteomes" id="UP000193685">
    <property type="component" value="Unassembled WGS sequence"/>
</dbReference>
<evidence type="ECO:0000313" key="3">
    <source>
        <dbReference type="Proteomes" id="UP000193685"/>
    </source>
</evidence>
<feature type="compositionally biased region" description="Polar residues" evidence="1">
    <location>
        <begin position="156"/>
        <end position="169"/>
    </location>
</feature>
<feature type="compositionally biased region" description="Low complexity" evidence="1">
    <location>
        <begin position="119"/>
        <end position="130"/>
    </location>
</feature>
<feature type="region of interest" description="Disordered" evidence="1">
    <location>
        <begin position="331"/>
        <end position="374"/>
    </location>
</feature>
<reference evidence="2 3" key="1">
    <citation type="submission" date="2016-07" db="EMBL/GenBank/DDBJ databases">
        <title>Pervasive Adenine N6-methylation of Active Genes in Fungi.</title>
        <authorList>
            <consortium name="DOE Joint Genome Institute"/>
            <person name="Mondo S.J."/>
            <person name="Dannebaum R.O."/>
            <person name="Kuo R.C."/>
            <person name="Labutti K."/>
            <person name="Haridas S."/>
            <person name="Kuo A."/>
            <person name="Salamov A."/>
            <person name="Ahrendt S.R."/>
            <person name="Lipzen A."/>
            <person name="Sullivan W."/>
            <person name="Andreopoulos W.B."/>
            <person name="Clum A."/>
            <person name="Lindquist E."/>
            <person name="Daum C."/>
            <person name="Ramamoorthy G.K."/>
            <person name="Gryganskyi A."/>
            <person name="Culley D."/>
            <person name="Magnuson J.K."/>
            <person name="James T.Y."/>
            <person name="O'Malley M.A."/>
            <person name="Stajich J.E."/>
            <person name="Spatafora J.W."/>
            <person name="Visel A."/>
            <person name="Grigoriev I.V."/>
        </authorList>
    </citation>
    <scope>NUCLEOTIDE SEQUENCE [LARGE SCALE GENOMIC DNA]</scope>
    <source>
        <strain evidence="2 3">12-1054</strain>
    </source>
</reference>